<dbReference type="RefSeq" id="WP_053544733.1">
    <property type="nucleotide sequence ID" value="NZ_CP009220.1"/>
</dbReference>
<feature type="domain" description="HD/PDEase" evidence="1">
    <location>
        <begin position="26"/>
        <end position="135"/>
    </location>
</feature>
<dbReference type="PATRIC" id="fig|931089.4.peg.1288"/>
<dbReference type="InterPro" id="IPR003607">
    <property type="entry name" value="HD/PDEase_dom"/>
</dbReference>
<gene>
    <name evidence="2" type="ORF">CDES_06355</name>
</gene>
<dbReference type="Proteomes" id="UP000068067">
    <property type="component" value="Chromosome"/>
</dbReference>
<dbReference type="GO" id="GO:0008893">
    <property type="term" value="F:guanosine-3',5'-bis(diphosphate) 3'-diphosphatase activity"/>
    <property type="evidence" value="ECO:0007669"/>
    <property type="project" value="TreeGrafter"/>
</dbReference>
<dbReference type="PANTHER" id="PTHR46246">
    <property type="entry name" value="GUANOSINE-3',5'-BIS(DIPHOSPHATE) 3'-PYROPHOSPHOHYDROLASE MESH1"/>
    <property type="match status" value="1"/>
</dbReference>
<evidence type="ECO:0000313" key="3">
    <source>
        <dbReference type="Proteomes" id="UP000068067"/>
    </source>
</evidence>
<dbReference type="KEGG" id="cdx:CDES_06355"/>
<reference evidence="2 3" key="1">
    <citation type="submission" date="2014-08" db="EMBL/GenBank/DDBJ databases">
        <title>Complete genome sequence of Corynebacterium deserti GIMN1.010 (=DSM 45689), isolated from desert sand in western China.</title>
        <authorList>
            <person name="Ruckert C."/>
            <person name="Albersmeier A."/>
            <person name="Kalinowski J."/>
        </authorList>
    </citation>
    <scope>NUCLEOTIDE SEQUENCE [LARGE SCALE GENOMIC DNA]</scope>
    <source>
        <strain evidence="2 3">GIMN1.010</strain>
    </source>
</reference>
<proteinExistence type="predicted"/>
<dbReference type="AlphaFoldDB" id="A0A0M3Q9J2"/>
<dbReference type="OrthoDB" id="9802385at2"/>
<dbReference type="CDD" id="cd00077">
    <property type="entry name" value="HDc"/>
    <property type="match status" value="1"/>
</dbReference>
<dbReference type="Gene3D" id="1.10.3210.10">
    <property type="entry name" value="Hypothetical protein af1432"/>
    <property type="match status" value="1"/>
</dbReference>
<dbReference type="InterPro" id="IPR052194">
    <property type="entry name" value="MESH1"/>
</dbReference>
<dbReference type="STRING" id="931089.CDES_06355"/>
<name>A0A0M3Q9J2_9CORY</name>
<protein>
    <recommendedName>
        <fullName evidence="1">HD/PDEase domain-containing protein</fullName>
    </recommendedName>
</protein>
<organism evidence="2 3">
    <name type="scientific">Corynebacterium deserti GIMN1.010</name>
    <dbReference type="NCBI Taxonomy" id="931089"/>
    <lineage>
        <taxon>Bacteria</taxon>
        <taxon>Bacillati</taxon>
        <taxon>Actinomycetota</taxon>
        <taxon>Actinomycetes</taxon>
        <taxon>Mycobacteriales</taxon>
        <taxon>Corynebacteriaceae</taxon>
        <taxon>Corynebacterium</taxon>
    </lineage>
</organism>
<dbReference type="SMART" id="SM00471">
    <property type="entry name" value="HDc"/>
    <property type="match status" value="1"/>
</dbReference>
<dbReference type="SUPFAM" id="SSF109604">
    <property type="entry name" value="HD-domain/PDEase-like"/>
    <property type="match status" value="1"/>
</dbReference>
<dbReference type="PANTHER" id="PTHR46246:SF1">
    <property type="entry name" value="GUANOSINE-3',5'-BIS(DIPHOSPHATE) 3'-PYROPHOSPHOHYDROLASE MESH1"/>
    <property type="match status" value="1"/>
</dbReference>
<evidence type="ECO:0000313" key="2">
    <source>
        <dbReference type="EMBL" id="ALC05693.1"/>
    </source>
</evidence>
<evidence type="ECO:0000259" key="1">
    <source>
        <dbReference type="SMART" id="SM00471"/>
    </source>
</evidence>
<keyword evidence="3" id="KW-1185">Reference proteome</keyword>
<dbReference type="EMBL" id="CP009220">
    <property type="protein sequence ID" value="ALC05693.1"/>
    <property type="molecule type" value="Genomic_DNA"/>
</dbReference>
<sequence length="182" mass="20987">MNLSPRLRNAINTAATAHRDQVRKGSGIPYVSHLYQVMFLLRQVTDDEDVLIAGLLHDTLEDVPEQYDALEMERDFGARVRGMVEDLTKIEDPSWQVRADAYIQHLEHHASNEAVLISTADKLHNLMSIHDDLEVIGEALWERFNSGKEQQRWWYAEIARVSTTRLGENVLNRQLQELVDKL</sequence>
<dbReference type="Pfam" id="PF13328">
    <property type="entry name" value="HD_4"/>
    <property type="match status" value="1"/>
</dbReference>
<accession>A0A0M3Q9J2</accession>